<dbReference type="Proteomes" id="UP000225277">
    <property type="component" value="Unassembled WGS sequence"/>
</dbReference>
<keyword evidence="2" id="KW-1185">Reference proteome</keyword>
<protein>
    <submittedName>
        <fullName evidence="1">Uncharacterized protein</fullName>
    </submittedName>
</protein>
<dbReference type="RefSeq" id="XP_023628653.1">
    <property type="nucleotide sequence ID" value="XM_023772885.1"/>
</dbReference>
<name>A0A2D3VFU4_9PEZI</name>
<evidence type="ECO:0000313" key="2">
    <source>
        <dbReference type="Proteomes" id="UP000225277"/>
    </source>
</evidence>
<organism evidence="1 2">
    <name type="scientific">Ramularia collo-cygni</name>
    <dbReference type="NCBI Taxonomy" id="112498"/>
    <lineage>
        <taxon>Eukaryota</taxon>
        <taxon>Fungi</taxon>
        <taxon>Dikarya</taxon>
        <taxon>Ascomycota</taxon>
        <taxon>Pezizomycotina</taxon>
        <taxon>Dothideomycetes</taxon>
        <taxon>Dothideomycetidae</taxon>
        <taxon>Mycosphaerellales</taxon>
        <taxon>Mycosphaerellaceae</taxon>
        <taxon>Ramularia</taxon>
    </lineage>
</organism>
<reference evidence="1 2" key="1">
    <citation type="submission" date="2016-03" db="EMBL/GenBank/DDBJ databases">
        <authorList>
            <person name="Ploux O."/>
        </authorList>
    </citation>
    <scope>NUCLEOTIDE SEQUENCE [LARGE SCALE GENOMIC DNA]</scope>
    <source>
        <strain evidence="1 2">URUG2</strain>
    </source>
</reference>
<dbReference type="EMBL" id="FJUY01000012">
    <property type="protein sequence ID" value="CZT21764.1"/>
    <property type="molecule type" value="Genomic_DNA"/>
</dbReference>
<accession>A0A2D3VFU4</accession>
<dbReference type="AlphaFoldDB" id="A0A2D3VFU4"/>
<sequence length="117" mass="12977">MLFQATPLPFDALKQPGLSWGVGEMHASAALRSRVTSLHTYALLYALMCSSSECLQIFAVLRFLLSCFKVQSSFIVCLIEIDALVVVRRLFGRATNNYGGSRRCEEADAAFLVFYGE</sequence>
<evidence type="ECO:0000313" key="1">
    <source>
        <dbReference type="EMBL" id="CZT21764.1"/>
    </source>
</evidence>
<proteinExistence type="predicted"/>
<gene>
    <name evidence="1" type="ORF">RCC_07629</name>
</gene>
<dbReference type="GeneID" id="35602743"/>